<accession>A0A4P9VWL2</accession>
<keyword evidence="9" id="KW-0804">Transcription</keyword>
<name>A0A4P9VWL2_9FUNG</name>
<protein>
    <recommendedName>
        <fullName evidence="2">DNA primase small subunit</fullName>
    </recommendedName>
</protein>
<evidence type="ECO:0000256" key="3">
    <source>
        <dbReference type="ARBA" id="ARBA00022478"/>
    </source>
</evidence>
<evidence type="ECO:0000256" key="6">
    <source>
        <dbReference type="ARBA" id="ARBA00022695"/>
    </source>
</evidence>
<dbReference type="AlphaFoldDB" id="A0A4P9VWL2"/>
<evidence type="ECO:0000313" key="10">
    <source>
        <dbReference type="EMBL" id="RKO83245.1"/>
    </source>
</evidence>
<keyword evidence="5" id="KW-0808">Transferase</keyword>
<keyword evidence="8" id="KW-0479">Metal-binding</keyword>
<dbReference type="GO" id="GO:0046872">
    <property type="term" value="F:metal ion binding"/>
    <property type="evidence" value="ECO:0007669"/>
    <property type="project" value="UniProtKB-KW"/>
</dbReference>
<dbReference type="SUPFAM" id="SSF56747">
    <property type="entry name" value="Prim-pol domain"/>
    <property type="match status" value="1"/>
</dbReference>
<dbReference type="InterPro" id="IPR014052">
    <property type="entry name" value="DNA_primase_ssu_euk/arc"/>
</dbReference>
<dbReference type="PANTHER" id="PTHR10536">
    <property type="entry name" value="DNA PRIMASE SMALL SUBUNIT"/>
    <property type="match status" value="1"/>
</dbReference>
<dbReference type="GO" id="GO:0005658">
    <property type="term" value="C:alpha DNA polymerase:primase complex"/>
    <property type="evidence" value="ECO:0007669"/>
    <property type="project" value="UniProtKB-ARBA"/>
</dbReference>
<evidence type="ECO:0000256" key="9">
    <source>
        <dbReference type="ARBA" id="ARBA00023163"/>
    </source>
</evidence>
<proteinExistence type="inferred from homology"/>
<dbReference type="OrthoDB" id="19606at2759"/>
<gene>
    <name evidence="10" type="ORF">BDK51DRAFT_2044</name>
</gene>
<evidence type="ECO:0000256" key="8">
    <source>
        <dbReference type="ARBA" id="ARBA00022723"/>
    </source>
</evidence>
<evidence type="ECO:0000256" key="2">
    <source>
        <dbReference type="ARBA" id="ARBA00021278"/>
    </source>
</evidence>
<dbReference type="Proteomes" id="UP000269721">
    <property type="component" value="Unassembled WGS sequence"/>
</dbReference>
<keyword evidence="6" id="KW-0548">Nucleotidyltransferase</keyword>
<feature type="non-terminal residue" evidence="10">
    <location>
        <position position="173"/>
    </location>
</feature>
<dbReference type="InterPro" id="IPR002755">
    <property type="entry name" value="DNA_primase_S"/>
</dbReference>
<feature type="non-terminal residue" evidence="10">
    <location>
        <position position="1"/>
    </location>
</feature>
<evidence type="ECO:0000313" key="11">
    <source>
        <dbReference type="Proteomes" id="UP000269721"/>
    </source>
</evidence>
<keyword evidence="7" id="KW-0235">DNA replication</keyword>
<evidence type="ECO:0000256" key="4">
    <source>
        <dbReference type="ARBA" id="ARBA00022515"/>
    </source>
</evidence>
<keyword evidence="11" id="KW-1185">Reference proteome</keyword>
<comment type="similarity">
    <text evidence="1">Belongs to the eukaryotic-type primase small subunit family.</text>
</comment>
<keyword evidence="3" id="KW-0240">DNA-directed RNA polymerase</keyword>
<evidence type="ECO:0000256" key="7">
    <source>
        <dbReference type="ARBA" id="ARBA00022705"/>
    </source>
</evidence>
<organism evidence="10 11">
    <name type="scientific">Blyttiomyces helicus</name>
    <dbReference type="NCBI Taxonomy" id="388810"/>
    <lineage>
        <taxon>Eukaryota</taxon>
        <taxon>Fungi</taxon>
        <taxon>Fungi incertae sedis</taxon>
        <taxon>Chytridiomycota</taxon>
        <taxon>Chytridiomycota incertae sedis</taxon>
        <taxon>Chytridiomycetes</taxon>
        <taxon>Chytridiomycetes incertae sedis</taxon>
        <taxon>Blyttiomyces</taxon>
    </lineage>
</organism>
<dbReference type="Pfam" id="PF01896">
    <property type="entry name" value="DNA_primase_S"/>
    <property type="match status" value="1"/>
</dbReference>
<dbReference type="EMBL" id="ML001469">
    <property type="protein sequence ID" value="RKO83245.1"/>
    <property type="molecule type" value="Genomic_DNA"/>
</dbReference>
<sequence>QSLLKVFYQRLFPFKEFNRWLVKYFQNRELSFTLASDTYIRFQSFKDSEDMKAEIVRLCPVKIDIGAVYNLKKTLPTGAFQPKERELVFDIDMTDYDDIRTCCSGGNICVKCWDFMTIAIKIIDRVLREDFGFKHLFWVYSGRRGIHCWVCDERARKLSGPARTAIVSYMEVV</sequence>
<dbReference type="GO" id="GO:0006269">
    <property type="term" value="P:DNA replication, synthesis of primer"/>
    <property type="evidence" value="ECO:0007669"/>
    <property type="project" value="UniProtKB-KW"/>
</dbReference>
<dbReference type="CDD" id="cd04860">
    <property type="entry name" value="AE_Prim_S"/>
    <property type="match status" value="1"/>
</dbReference>
<dbReference type="GO" id="GO:0003899">
    <property type="term" value="F:DNA-directed RNA polymerase activity"/>
    <property type="evidence" value="ECO:0007669"/>
    <property type="project" value="InterPro"/>
</dbReference>
<keyword evidence="4" id="KW-0639">Primosome</keyword>
<evidence type="ECO:0000256" key="5">
    <source>
        <dbReference type="ARBA" id="ARBA00022679"/>
    </source>
</evidence>
<dbReference type="Gene3D" id="3.90.920.10">
    <property type="entry name" value="DNA primase, PRIM domain"/>
    <property type="match status" value="1"/>
</dbReference>
<evidence type="ECO:0000256" key="1">
    <source>
        <dbReference type="ARBA" id="ARBA00009762"/>
    </source>
</evidence>
<reference evidence="11" key="1">
    <citation type="journal article" date="2018" name="Nat. Microbiol.">
        <title>Leveraging single-cell genomics to expand the fungal tree of life.</title>
        <authorList>
            <person name="Ahrendt S.R."/>
            <person name="Quandt C.A."/>
            <person name="Ciobanu D."/>
            <person name="Clum A."/>
            <person name="Salamov A."/>
            <person name="Andreopoulos B."/>
            <person name="Cheng J.F."/>
            <person name="Woyke T."/>
            <person name="Pelin A."/>
            <person name="Henrissat B."/>
            <person name="Reynolds N.K."/>
            <person name="Benny G.L."/>
            <person name="Smith M.E."/>
            <person name="James T.Y."/>
            <person name="Grigoriev I.V."/>
        </authorList>
    </citation>
    <scope>NUCLEOTIDE SEQUENCE [LARGE SCALE GENOMIC DNA]</scope>
</reference>